<dbReference type="Pfam" id="PF13177">
    <property type="entry name" value="DNA_pol3_delta2"/>
    <property type="match status" value="1"/>
</dbReference>
<dbReference type="InterPro" id="IPR027417">
    <property type="entry name" value="P-loop_NTPase"/>
</dbReference>
<proteinExistence type="predicted"/>
<dbReference type="KEGG" id="nabu:FZC36_02170"/>
<dbReference type="OrthoDB" id="9811073at2"/>
<organism evidence="1 2">
    <name type="scientific">Candidatus Nesciobacter abundans</name>
    <dbReference type="NCBI Taxonomy" id="2601668"/>
    <lineage>
        <taxon>Bacteria</taxon>
        <taxon>Pseudomonadati</taxon>
        <taxon>Pseudomonadota</taxon>
        <taxon>Alphaproteobacteria</taxon>
        <taxon>Holosporales</taxon>
        <taxon>Holosporaceae</taxon>
        <taxon>Candidatus Nesciobacter</taxon>
    </lineage>
</organism>
<reference evidence="1 2" key="1">
    <citation type="submission" date="2019-08" db="EMBL/GenBank/DDBJ databases">
        <title>Highly reduced genomes of protist endosymbionts show evolutionary convergence.</title>
        <authorList>
            <person name="George E."/>
            <person name="Husnik F."/>
            <person name="Tashyreva D."/>
            <person name="Prokopchuk G."/>
            <person name="Horak A."/>
            <person name="Kwong W.K."/>
            <person name="Lukes J."/>
            <person name="Keeling P.J."/>
        </authorList>
    </citation>
    <scope>NUCLEOTIDE SEQUENCE [LARGE SCALE GENOMIC DNA]</scope>
    <source>
        <strain evidence="1">1604HC</strain>
    </source>
</reference>
<dbReference type="RefSeq" id="WP_148972342.1">
    <property type="nucleotide sequence ID" value="NZ_CP043314.1"/>
</dbReference>
<keyword evidence="2" id="KW-1185">Reference proteome</keyword>
<sequence length="242" mass="28533">MNSKKIIEIENILIENYTKIQMPVLVYGNNVDLLNLMSERVANYIYKDNCADFLFSSCNKDLSIREIENFLNKTPMYDNTKLLVLQSAHKWTDKNFSSLLKILEDMLPFNRIIITSSSKMPPTIMSRCLSFYAYTPILKDSEIIKCILEKDFILLKQKLNESEEGIDVKLDSVFLWVKEYIYSKIKLFVGDQKSNSADYIYYLLNVWDNFEKTYKWYKKGVMSLKQATEIMLQTLKNCFQEK</sequence>
<accession>A0A5C0UHH8</accession>
<evidence type="ECO:0000313" key="2">
    <source>
        <dbReference type="Proteomes" id="UP000324924"/>
    </source>
</evidence>
<evidence type="ECO:0008006" key="3">
    <source>
        <dbReference type="Google" id="ProtNLM"/>
    </source>
</evidence>
<dbReference type="Gene3D" id="3.40.50.300">
    <property type="entry name" value="P-loop containing nucleotide triphosphate hydrolases"/>
    <property type="match status" value="1"/>
</dbReference>
<dbReference type="EMBL" id="CP043314">
    <property type="protein sequence ID" value="QEK39219.1"/>
    <property type="molecule type" value="Genomic_DNA"/>
</dbReference>
<dbReference type="Proteomes" id="UP000324924">
    <property type="component" value="Chromosome"/>
</dbReference>
<dbReference type="SUPFAM" id="SSF52540">
    <property type="entry name" value="P-loop containing nucleoside triphosphate hydrolases"/>
    <property type="match status" value="1"/>
</dbReference>
<dbReference type="AlphaFoldDB" id="A0A5C0UHH8"/>
<evidence type="ECO:0000313" key="1">
    <source>
        <dbReference type="EMBL" id="QEK39219.1"/>
    </source>
</evidence>
<protein>
    <recommendedName>
        <fullName evidence="3">DNA polymerase III delta N-terminal domain-containing protein</fullName>
    </recommendedName>
</protein>
<name>A0A5C0UHH8_9PROT</name>
<gene>
    <name evidence="1" type="ORF">FZC36_02170</name>
</gene>